<evidence type="ECO:0008006" key="7">
    <source>
        <dbReference type="Google" id="ProtNLM"/>
    </source>
</evidence>
<reference evidence="5 6" key="1">
    <citation type="journal article" date="2015" name="Genome Biol.">
        <title>Comparative genomics of Steinernema reveals deeply conserved gene regulatory networks.</title>
        <authorList>
            <person name="Dillman A.R."/>
            <person name="Macchietto M."/>
            <person name="Porter C.F."/>
            <person name="Rogers A."/>
            <person name="Williams B."/>
            <person name="Antoshechkin I."/>
            <person name="Lee M.M."/>
            <person name="Goodwin Z."/>
            <person name="Lu X."/>
            <person name="Lewis E.E."/>
            <person name="Goodrich-Blair H."/>
            <person name="Stock S.P."/>
            <person name="Adams B.J."/>
            <person name="Sternberg P.W."/>
            <person name="Mortazavi A."/>
        </authorList>
    </citation>
    <scope>NUCLEOTIDE SEQUENCE [LARGE SCALE GENOMIC DNA]</scope>
    <source>
        <strain evidence="5 6">ALL</strain>
    </source>
</reference>
<evidence type="ECO:0000313" key="6">
    <source>
        <dbReference type="Proteomes" id="UP000298663"/>
    </source>
</evidence>
<evidence type="ECO:0000313" key="5">
    <source>
        <dbReference type="EMBL" id="TKR68056.1"/>
    </source>
</evidence>
<reference evidence="5 6" key="2">
    <citation type="journal article" date="2019" name="G3 (Bethesda)">
        <title>Hybrid Assembly of the Genome of the Entomopathogenic Nematode Steinernema carpocapsae Identifies the X-Chromosome.</title>
        <authorList>
            <person name="Serra L."/>
            <person name="Macchietto M."/>
            <person name="Macias-Munoz A."/>
            <person name="McGill C.J."/>
            <person name="Rodriguez I.M."/>
            <person name="Rodriguez B."/>
            <person name="Murad R."/>
            <person name="Mortazavi A."/>
        </authorList>
    </citation>
    <scope>NUCLEOTIDE SEQUENCE [LARGE SCALE GENOMIC DNA]</scope>
    <source>
        <strain evidence="5 6">ALL</strain>
    </source>
</reference>
<dbReference type="SUPFAM" id="SSF53300">
    <property type="entry name" value="vWA-like"/>
    <property type="match status" value="2"/>
</dbReference>
<protein>
    <recommendedName>
        <fullName evidence="7">C-type lectin domain-containing protein</fullName>
    </recommendedName>
</protein>
<dbReference type="InterPro" id="IPR016186">
    <property type="entry name" value="C-type_lectin-like/link_sf"/>
</dbReference>
<dbReference type="PROSITE" id="PS50234">
    <property type="entry name" value="VWFA"/>
    <property type="match status" value="2"/>
</dbReference>
<proteinExistence type="predicted"/>
<feature type="signal peptide" evidence="2">
    <location>
        <begin position="1"/>
        <end position="19"/>
    </location>
</feature>
<dbReference type="SUPFAM" id="SSF56436">
    <property type="entry name" value="C-type lectin-like"/>
    <property type="match status" value="1"/>
</dbReference>
<keyword evidence="2" id="KW-0732">Signal</keyword>
<dbReference type="CDD" id="cd00037">
    <property type="entry name" value="CLECT"/>
    <property type="match status" value="1"/>
</dbReference>
<evidence type="ECO:0000259" key="3">
    <source>
        <dbReference type="PROSITE" id="PS50041"/>
    </source>
</evidence>
<dbReference type="EMBL" id="AZBU02000008">
    <property type="protein sequence ID" value="TKR68056.1"/>
    <property type="molecule type" value="Genomic_DNA"/>
</dbReference>
<dbReference type="SMART" id="SM00327">
    <property type="entry name" value="VWA"/>
    <property type="match status" value="2"/>
</dbReference>
<gene>
    <name evidence="5" type="ORF">L596_024101</name>
</gene>
<feature type="domain" description="C-type lectin" evidence="3">
    <location>
        <begin position="497"/>
        <end position="621"/>
    </location>
</feature>
<dbReference type="InterPro" id="IPR001304">
    <property type="entry name" value="C-type_lectin-like"/>
</dbReference>
<dbReference type="InterPro" id="IPR016187">
    <property type="entry name" value="CTDL_fold"/>
</dbReference>
<dbReference type="Gene3D" id="3.10.100.10">
    <property type="entry name" value="Mannose-Binding Protein A, subunit A"/>
    <property type="match status" value="1"/>
</dbReference>
<dbReference type="CDD" id="cd01450">
    <property type="entry name" value="vWFA_subfamily_ECM"/>
    <property type="match status" value="1"/>
</dbReference>
<dbReference type="PANTHER" id="PTHR24020">
    <property type="entry name" value="COLLAGEN ALPHA"/>
    <property type="match status" value="1"/>
</dbReference>
<dbReference type="Pfam" id="PF00059">
    <property type="entry name" value="Lectin_C"/>
    <property type="match status" value="1"/>
</dbReference>
<comment type="caution">
    <text evidence="5">The sequence shown here is derived from an EMBL/GenBank/DDBJ whole genome shotgun (WGS) entry which is preliminary data.</text>
</comment>
<evidence type="ECO:0000256" key="1">
    <source>
        <dbReference type="SAM" id="MobiDB-lite"/>
    </source>
</evidence>
<keyword evidence="6" id="KW-1185">Reference proteome</keyword>
<dbReference type="PRINTS" id="PR00453">
    <property type="entry name" value="VWFADOMAIN"/>
</dbReference>
<dbReference type="Proteomes" id="UP000298663">
    <property type="component" value="Unassembled WGS sequence"/>
</dbReference>
<sequence>MEILLNVLLLALFAAAVASAFVRPLGDSRRFEDGSESTMEPPCESATPNQETETAAASTSTAAASSSDSPLPVSSDQPCEMTVDLVFVVDQSGSIQQPNFEIIKKDVVSFVETLTIGNGSTDSRVGLVLFDNDAYVEFYLDTFSDINSIVSAIGNLSYRGGGTNISSGMDAAITQVFGGPGNRPGIPDVMLLITDGQDGSNVTYEHQFAVKDGISTFALGVGTRVDYNELALATGSNNNVFNASDWTQMEAAMEKVFSSICHSIAPVTPVVTTGIPFVDNRTCSDNFESLWLNLVFIIDASRGVDRAGFNFEIAMIHGAIANLPISQRIGKFSRVAFVSVASKARRISDLKTFNSTTEAMDSLIRDVHYEGDEAMNIGAGLEEAQRILDKSNDRSNVKNVVVLFSSGAAQCEDQISTQDEYPCRIAAAIKEKGGILMTVTLKFHETHDSPLLTIGTPCYNTRNDLHFRTNFRRLALMANCFCKNSFEQFTDPENCQVFGECLNLAESPSDYVSAEIGCTLDQATLVDVFSPEKEAFLEHLATKHGNYTPLWIGLDNLKDMKQFRWESGLHLSTTVYENFEGGHFPMNQNYCVEENWSKSGAASALKWIPTKCSKTNFYVCQKRACDADNFCP</sequence>
<feature type="chain" id="PRO_5020966099" description="C-type lectin domain-containing protein" evidence="2">
    <location>
        <begin position="20"/>
        <end position="632"/>
    </location>
</feature>
<dbReference type="SMART" id="SM00034">
    <property type="entry name" value="CLECT"/>
    <property type="match status" value="1"/>
</dbReference>
<dbReference type="AlphaFoldDB" id="A0A4U5MFQ0"/>
<dbReference type="InterPro" id="IPR050525">
    <property type="entry name" value="ECM_Assembly_Org"/>
</dbReference>
<accession>A0A4U5MFQ0</accession>
<evidence type="ECO:0000256" key="2">
    <source>
        <dbReference type="SAM" id="SignalP"/>
    </source>
</evidence>
<dbReference type="InterPro" id="IPR002035">
    <property type="entry name" value="VWF_A"/>
</dbReference>
<evidence type="ECO:0000259" key="4">
    <source>
        <dbReference type="PROSITE" id="PS50234"/>
    </source>
</evidence>
<dbReference type="STRING" id="34508.A0A4U5MFQ0"/>
<dbReference type="Gene3D" id="3.40.50.410">
    <property type="entry name" value="von Willebrand factor, type A domain"/>
    <property type="match status" value="2"/>
</dbReference>
<dbReference type="InterPro" id="IPR036465">
    <property type="entry name" value="vWFA_dom_sf"/>
</dbReference>
<feature type="domain" description="VWFA" evidence="4">
    <location>
        <begin position="84"/>
        <end position="260"/>
    </location>
</feature>
<dbReference type="Pfam" id="PF00092">
    <property type="entry name" value="VWA"/>
    <property type="match status" value="2"/>
</dbReference>
<organism evidence="5 6">
    <name type="scientific">Steinernema carpocapsae</name>
    <name type="common">Entomopathogenic nematode</name>
    <dbReference type="NCBI Taxonomy" id="34508"/>
    <lineage>
        <taxon>Eukaryota</taxon>
        <taxon>Metazoa</taxon>
        <taxon>Ecdysozoa</taxon>
        <taxon>Nematoda</taxon>
        <taxon>Chromadorea</taxon>
        <taxon>Rhabditida</taxon>
        <taxon>Tylenchina</taxon>
        <taxon>Panagrolaimomorpha</taxon>
        <taxon>Strongyloidoidea</taxon>
        <taxon>Steinernematidae</taxon>
        <taxon>Steinernema</taxon>
    </lineage>
</organism>
<feature type="compositionally biased region" description="Low complexity" evidence="1">
    <location>
        <begin position="54"/>
        <end position="69"/>
    </location>
</feature>
<feature type="region of interest" description="Disordered" evidence="1">
    <location>
        <begin position="30"/>
        <end position="76"/>
    </location>
</feature>
<dbReference type="PROSITE" id="PS50041">
    <property type="entry name" value="C_TYPE_LECTIN_2"/>
    <property type="match status" value="1"/>
</dbReference>
<name>A0A4U5MFQ0_STECR</name>
<dbReference type="PANTHER" id="PTHR24020:SF84">
    <property type="entry name" value="VWFA DOMAIN-CONTAINING PROTEIN"/>
    <property type="match status" value="1"/>
</dbReference>
<dbReference type="OrthoDB" id="5787264at2759"/>
<feature type="domain" description="VWFA" evidence="4">
    <location>
        <begin position="293"/>
        <end position="481"/>
    </location>
</feature>